<dbReference type="RefSeq" id="WP_055392206.1">
    <property type="nucleotide sequence ID" value="NZ_LCTZ01000002.1"/>
</dbReference>
<dbReference type="InterPro" id="IPR058589">
    <property type="entry name" value="Mef1"/>
</dbReference>
<protein>
    <recommendedName>
        <fullName evidence="2">Endo-alpha(1,4)-fucoidanase Mef1 domain-containing protein</fullName>
    </recommendedName>
</protein>
<evidence type="ECO:0007829" key="5">
    <source>
        <dbReference type="PDB" id="8BPD"/>
    </source>
</evidence>
<dbReference type="EMBL" id="LCTZ01000002">
    <property type="protein sequence ID" value="KQC28683.1"/>
    <property type="molecule type" value="Genomic_DNA"/>
</dbReference>
<name>A0A0N8WFH1_9FLAO</name>
<feature type="domain" description="Endo-alpha(1,4)-fucoidanase Mef1" evidence="2">
    <location>
        <begin position="23"/>
        <end position="395"/>
    </location>
</feature>
<evidence type="ECO:0000259" key="2">
    <source>
        <dbReference type="Pfam" id="PF26376"/>
    </source>
</evidence>
<dbReference type="Pfam" id="PF26376">
    <property type="entry name" value="Mef1"/>
    <property type="match status" value="1"/>
</dbReference>
<dbReference type="STRING" id="346185.AAY42_01290"/>
<feature type="binding site" evidence="5">
    <location>
        <position position="246"/>
    </location>
    <ligand>
        <name>Ca(2+)</name>
        <dbReference type="ChEBI" id="CHEBI:29108"/>
        <label>2</label>
    </ligand>
</feature>
<feature type="binding site" evidence="5">
    <location>
        <position position="248"/>
    </location>
    <ligand>
        <name>Ca(2+)</name>
        <dbReference type="ChEBI" id="CHEBI:29108"/>
        <label>2</label>
    </ligand>
</feature>
<feature type="binding site" evidence="5">
    <location>
        <position position="136"/>
    </location>
    <ligand>
        <name>Ca(2+)</name>
        <dbReference type="ChEBI" id="CHEBI:29108"/>
        <label>1</label>
    </ligand>
</feature>
<feature type="binding site" evidence="5">
    <location>
        <position position="138"/>
    </location>
    <ligand>
        <name>Ca(2+)</name>
        <dbReference type="ChEBI" id="CHEBI:29108"/>
        <label>1</label>
    </ligand>
</feature>
<keyword evidence="5" id="KW-0106">Calcium</keyword>
<evidence type="ECO:0000313" key="4">
    <source>
        <dbReference type="Proteomes" id="UP000050827"/>
    </source>
</evidence>
<dbReference type="PATRIC" id="fig|1547436.3.peg.270"/>
<proteinExistence type="evidence at protein level"/>
<dbReference type="PDB" id="8BPD">
    <property type="method" value="X-ray"/>
    <property type="resolution" value="1.80 A"/>
    <property type="chains" value="A=1-399"/>
</dbReference>
<keyword evidence="4" id="KW-1185">Reference proteome</keyword>
<keyword evidence="5" id="KW-0479">Metal-binding</keyword>
<feature type="binding site" evidence="5">
    <location>
        <position position="242"/>
    </location>
    <ligand>
        <name>Ca(2+)</name>
        <dbReference type="ChEBI" id="CHEBI:29108"/>
        <label>2</label>
    </ligand>
</feature>
<organism evidence="3 4">
    <name type="scientific">Flagellimonas eckloniae</name>
    <dbReference type="NCBI Taxonomy" id="346185"/>
    <lineage>
        <taxon>Bacteria</taxon>
        <taxon>Pseudomonadati</taxon>
        <taxon>Bacteroidota</taxon>
        <taxon>Flavobacteriia</taxon>
        <taxon>Flavobacteriales</taxon>
        <taxon>Flavobacteriaceae</taxon>
        <taxon>Flagellimonas</taxon>
    </lineage>
</organism>
<feature type="compositionally biased region" description="Acidic residues" evidence="1">
    <location>
        <begin position="233"/>
        <end position="245"/>
    </location>
</feature>
<feature type="binding site" evidence="5">
    <location>
        <position position="140"/>
    </location>
    <ligand>
        <name>Ca(2+)</name>
        <dbReference type="ChEBI" id="CHEBI:29108"/>
        <label>1</label>
    </ligand>
</feature>
<dbReference type="AlphaFoldDB" id="A0A0N8WFH1"/>
<comment type="caution">
    <text evidence="3">The sequence shown here is derived from an EMBL/GenBank/DDBJ whole genome shotgun (WGS) entry which is preliminary data.</text>
</comment>
<evidence type="ECO:0000256" key="1">
    <source>
        <dbReference type="SAM" id="MobiDB-lite"/>
    </source>
</evidence>
<keyword evidence="5" id="KW-0002">3D-structure</keyword>
<reference evidence="5" key="2">
    <citation type="journal article" date="2023" name="Acta Crystallogr. D Struct. Biol.">
        <title>Structural and functional characterization of the novel endo-alpha(1,4)-fucoidanase Mef1 from the marine bacterium Muricauda eckloniae.</title>
        <authorList>
            <person name="Mikkelsen M.D."/>
            <person name="Tran V.H.N."/>
            <person name="Meier S."/>
            <person name="Nguyen T.T."/>
            <person name="Holck J."/>
            <person name="Cao H.T.T."/>
            <person name="Van T.T.T."/>
            <person name="Thinh P.D."/>
            <person name="Meyer A.S."/>
            <person name="Morth J.P."/>
        </authorList>
    </citation>
    <scope>X-RAY CRYSTALLOGRAPHY (1.80 ANGSTROMS) IN COMPLEX WITH CA(2+)</scope>
</reference>
<dbReference type="OrthoDB" id="6395291at2"/>
<reference evidence="3 4" key="1">
    <citation type="submission" date="2015-04" db="EMBL/GenBank/DDBJ databases">
        <title>Complete genome of flavobacterium.</title>
        <authorList>
            <person name="Kwon Y.M."/>
            <person name="Kim S.-J."/>
        </authorList>
    </citation>
    <scope>NUCLEOTIDE SEQUENCE [LARGE SCALE GENOMIC DNA]</scope>
    <source>
        <strain evidence="3 4">DK169</strain>
    </source>
</reference>
<gene>
    <name evidence="3" type="ORF">AAY42_01290</name>
</gene>
<accession>A0A0N8WFH1</accession>
<dbReference type="GO" id="GO:0046872">
    <property type="term" value="F:metal ion binding"/>
    <property type="evidence" value="ECO:0007669"/>
    <property type="project" value="UniProtKB-KW"/>
</dbReference>
<feature type="region of interest" description="Disordered" evidence="1">
    <location>
        <begin position="224"/>
        <end position="247"/>
    </location>
</feature>
<dbReference type="SMR" id="A0A0N8WFH1"/>
<sequence>MKQQLITIIFALGILNISAQTSSDSKWLSGSWGVRLIVEGGVELDKASSYSDWVKGAQNIVDNLPTVGHVFTNFTHRAHGYWFTLRENPYVDVAKEIHPEFVPSLENEKIILDVIDILHKGGKKVILYIATDGPSARSGTRNNAEYKAAWENYYNAKFDGDEGLAYRTLCKGYIERFKGLADGYWLDHVGGIAGELTDFIDMIREVDPSVMIASNGIVENESSNKSKYFKDENGDDLEVDSDGTNDPDGRKYKIRSFNLNGSYVDFTSGHPTPLAWGAPPNSWAYEEFTFPEIVDAMASYDPVKHTIKHAWMPMRMKWTSPRANLMFDVEQAYRFVRTLTDGGCAITWGNTQTNGSMTKEEMDIMKEVDRRLRMRPMPDYIPYKRPAGAKLVGETKTKD</sequence>
<dbReference type="Proteomes" id="UP000050827">
    <property type="component" value="Unassembled WGS sequence"/>
</dbReference>
<evidence type="ECO:0000313" key="3">
    <source>
        <dbReference type="EMBL" id="KQC28683.1"/>
    </source>
</evidence>
<feature type="binding site" evidence="5">
    <location>
        <position position="142"/>
    </location>
    <ligand>
        <name>Ca(2+)</name>
        <dbReference type="ChEBI" id="CHEBI:29108"/>
        <label>1</label>
    </ligand>
</feature>